<reference evidence="1" key="1">
    <citation type="submission" date="2014-11" db="EMBL/GenBank/DDBJ databases">
        <authorList>
            <person name="Amaro Gonzalez C."/>
        </authorList>
    </citation>
    <scope>NUCLEOTIDE SEQUENCE</scope>
</reference>
<name>A0A0E9TXE2_ANGAN</name>
<reference evidence="1" key="2">
    <citation type="journal article" date="2015" name="Fish Shellfish Immunol.">
        <title>Early steps in the European eel (Anguilla anguilla)-Vibrio vulnificus interaction in the gills: Role of the RtxA13 toxin.</title>
        <authorList>
            <person name="Callol A."/>
            <person name="Pajuelo D."/>
            <person name="Ebbesson L."/>
            <person name="Teles M."/>
            <person name="MacKenzie S."/>
            <person name="Amaro C."/>
        </authorList>
    </citation>
    <scope>NUCLEOTIDE SEQUENCE</scope>
</reference>
<protein>
    <submittedName>
        <fullName evidence="1">Uncharacterized protein</fullName>
    </submittedName>
</protein>
<evidence type="ECO:0000313" key="1">
    <source>
        <dbReference type="EMBL" id="JAH57398.1"/>
    </source>
</evidence>
<sequence length="29" mass="3478">MMKSFWARVARSSFSVLILWTHFHCETCC</sequence>
<organism evidence="1">
    <name type="scientific">Anguilla anguilla</name>
    <name type="common">European freshwater eel</name>
    <name type="synonym">Muraena anguilla</name>
    <dbReference type="NCBI Taxonomy" id="7936"/>
    <lineage>
        <taxon>Eukaryota</taxon>
        <taxon>Metazoa</taxon>
        <taxon>Chordata</taxon>
        <taxon>Craniata</taxon>
        <taxon>Vertebrata</taxon>
        <taxon>Euteleostomi</taxon>
        <taxon>Actinopterygii</taxon>
        <taxon>Neopterygii</taxon>
        <taxon>Teleostei</taxon>
        <taxon>Anguilliformes</taxon>
        <taxon>Anguillidae</taxon>
        <taxon>Anguilla</taxon>
    </lineage>
</organism>
<proteinExistence type="predicted"/>
<dbReference type="AlphaFoldDB" id="A0A0E9TXE2"/>
<dbReference type="EMBL" id="GBXM01051179">
    <property type="protein sequence ID" value="JAH57398.1"/>
    <property type="molecule type" value="Transcribed_RNA"/>
</dbReference>
<accession>A0A0E9TXE2</accession>